<dbReference type="InParanoid" id="A0A7J8HGX2"/>
<gene>
    <name evidence="2" type="ORF">HJG59_010934</name>
</gene>
<feature type="compositionally biased region" description="Polar residues" evidence="1">
    <location>
        <begin position="84"/>
        <end position="108"/>
    </location>
</feature>
<evidence type="ECO:0000313" key="2">
    <source>
        <dbReference type="EMBL" id="KAF6471543.1"/>
    </source>
</evidence>
<dbReference type="EMBL" id="JACASF010000006">
    <property type="protein sequence ID" value="KAF6471543.1"/>
    <property type="molecule type" value="Genomic_DNA"/>
</dbReference>
<name>A0A7J8HGX2_MOLMO</name>
<reference evidence="2 3" key="1">
    <citation type="journal article" date="2020" name="Nature">
        <title>Six reference-quality genomes reveal evolution of bat adaptations.</title>
        <authorList>
            <person name="Jebb D."/>
            <person name="Huang Z."/>
            <person name="Pippel M."/>
            <person name="Hughes G.M."/>
            <person name="Lavrichenko K."/>
            <person name="Devanna P."/>
            <person name="Winkler S."/>
            <person name="Jermiin L.S."/>
            <person name="Skirmuntt E.C."/>
            <person name="Katzourakis A."/>
            <person name="Burkitt-Gray L."/>
            <person name="Ray D.A."/>
            <person name="Sullivan K.A.M."/>
            <person name="Roscito J.G."/>
            <person name="Kirilenko B.M."/>
            <person name="Davalos L.M."/>
            <person name="Corthals A.P."/>
            <person name="Power M.L."/>
            <person name="Jones G."/>
            <person name="Ransome R.D."/>
            <person name="Dechmann D.K.N."/>
            <person name="Locatelli A.G."/>
            <person name="Puechmaille S.J."/>
            <person name="Fedrigo O."/>
            <person name="Jarvis E.D."/>
            <person name="Hiller M."/>
            <person name="Vernes S.C."/>
            <person name="Myers E.W."/>
            <person name="Teeling E.C."/>
        </authorList>
    </citation>
    <scope>NUCLEOTIDE SEQUENCE [LARGE SCALE GENOMIC DNA]</scope>
    <source>
        <strain evidence="2">MMolMol1</strain>
        <tissue evidence="2">Muscle</tissue>
    </source>
</reference>
<feature type="compositionally biased region" description="Polar residues" evidence="1">
    <location>
        <begin position="151"/>
        <end position="161"/>
    </location>
</feature>
<accession>A0A7J8HGX2</accession>
<organism evidence="2 3">
    <name type="scientific">Molossus molossus</name>
    <name type="common">Pallas' mastiff bat</name>
    <name type="synonym">Vespertilio molossus</name>
    <dbReference type="NCBI Taxonomy" id="27622"/>
    <lineage>
        <taxon>Eukaryota</taxon>
        <taxon>Metazoa</taxon>
        <taxon>Chordata</taxon>
        <taxon>Craniata</taxon>
        <taxon>Vertebrata</taxon>
        <taxon>Euteleostomi</taxon>
        <taxon>Mammalia</taxon>
        <taxon>Eutheria</taxon>
        <taxon>Laurasiatheria</taxon>
        <taxon>Chiroptera</taxon>
        <taxon>Yangochiroptera</taxon>
        <taxon>Molossidae</taxon>
        <taxon>Molossus</taxon>
    </lineage>
</organism>
<sequence length="161" mass="17030">MPSREHASVDFCSDSAVESPGWGPTEDPSSMSWAVIQHRTECPLPKKGTNFMGTQQGEGRAPHGATTTAPHLCAMFPLPPPPSSRNFSHQPPTSKSSLSFKSPDTSPSSPLPIPVCVSMLWPPSQAVSPTTAGWVRGRMEGVSSPARPSCLPTQHCSKGAL</sequence>
<comment type="caution">
    <text evidence="2">The sequence shown here is derived from an EMBL/GenBank/DDBJ whole genome shotgun (WGS) entry which is preliminary data.</text>
</comment>
<feature type="region of interest" description="Disordered" evidence="1">
    <location>
        <begin position="1"/>
        <end position="30"/>
    </location>
</feature>
<dbReference type="Proteomes" id="UP000550707">
    <property type="component" value="Unassembled WGS sequence"/>
</dbReference>
<evidence type="ECO:0000256" key="1">
    <source>
        <dbReference type="SAM" id="MobiDB-lite"/>
    </source>
</evidence>
<dbReference type="AlphaFoldDB" id="A0A7J8HGX2"/>
<protein>
    <submittedName>
        <fullName evidence="2">Uncharacterized protein</fullName>
    </submittedName>
</protein>
<proteinExistence type="predicted"/>
<feature type="region of interest" description="Disordered" evidence="1">
    <location>
        <begin position="44"/>
        <end position="108"/>
    </location>
</feature>
<feature type="region of interest" description="Disordered" evidence="1">
    <location>
        <begin position="140"/>
        <end position="161"/>
    </location>
</feature>
<keyword evidence="3" id="KW-1185">Reference proteome</keyword>
<evidence type="ECO:0000313" key="3">
    <source>
        <dbReference type="Proteomes" id="UP000550707"/>
    </source>
</evidence>